<evidence type="ECO:0000259" key="11">
    <source>
        <dbReference type="PROSITE" id="PS50873"/>
    </source>
</evidence>
<dbReference type="PROSITE" id="PS50873">
    <property type="entry name" value="PEROXIDASE_4"/>
    <property type="match status" value="2"/>
</dbReference>
<evidence type="ECO:0000256" key="8">
    <source>
        <dbReference type="ARBA" id="ARBA00023004"/>
    </source>
</evidence>
<keyword evidence="9" id="KW-0106">Calcium</keyword>
<dbReference type="GO" id="GO:0140825">
    <property type="term" value="F:lactoperoxidase activity"/>
    <property type="evidence" value="ECO:0007669"/>
    <property type="project" value="UniProtKB-EC"/>
</dbReference>
<keyword evidence="8" id="KW-0408">Iron</keyword>
<organism evidence="12 13">
    <name type="scientific">Parasponia andersonii</name>
    <name type="common">Sponia andersonii</name>
    <dbReference type="NCBI Taxonomy" id="3476"/>
    <lineage>
        <taxon>Eukaryota</taxon>
        <taxon>Viridiplantae</taxon>
        <taxon>Streptophyta</taxon>
        <taxon>Embryophyta</taxon>
        <taxon>Tracheophyta</taxon>
        <taxon>Spermatophyta</taxon>
        <taxon>Magnoliopsida</taxon>
        <taxon>eudicotyledons</taxon>
        <taxon>Gunneridae</taxon>
        <taxon>Pentapetalae</taxon>
        <taxon>rosids</taxon>
        <taxon>fabids</taxon>
        <taxon>Rosales</taxon>
        <taxon>Cannabaceae</taxon>
        <taxon>Parasponia</taxon>
    </lineage>
</organism>
<dbReference type="Gene3D" id="1.10.420.10">
    <property type="entry name" value="Peroxidase, domain 2"/>
    <property type="match status" value="1"/>
</dbReference>
<evidence type="ECO:0000256" key="6">
    <source>
        <dbReference type="ARBA" id="ARBA00022723"/>
    </source>
</evidence>
<dbReference type="PRINTS" id="PR00458">
    <property type="entry name" value="PEROXIDASE"/>
</dbReference>
<dbReference type="Pfam" id="PF00141">
    <property type="entry name" value="peroxidase"/>
    <property type="match status" value="2"/>
</dbReference>
<keyword evidence="4 12" id="KW-0575">Peroxidase</keyword>
<comment type="caution">
    <text evidence="12">The sequence shown here is derived from an EMBL/GenBank/DDBJ whole genome shotgun (WGS) entry which is preliminary data.</text>
</comment>
<feature type="domain" description="Plant heme peroxidase family profile" evidence="11">
    <location>
        <begin position="10"/>
        <end position="77"/>
    </location>
</feature>
<dbReference type="InterPro" id="IPR000823">
    <property type="entry name" value="Peroxidase_pln"/>
</dbReference>
<dbReference type="Gene3D" id="1.10.520.10">
    <property type="match status" value="2"/>
</dbReference>
<comment type="similarity">
    <text evidence="10">Belongs to the peroxidase family.</text>
</comment>
<name>A0A2P5DJG9_PARAD</name>
<comment type="cofactor">
    <cofactor evidence="2">
        <name>heme b</name>
        <dbReference type="ChEBI" id="CHEBI:60344"/>
    </cofactor>
</comment>
<dbReference type="EMBL" id="JXTB01000034">
    <property type="protein sequence ID" value="PON73428.1"/>
    <property type="molecule type" value="Genomic_DNA"/>
</dbReference>
<keyword evidence="13" id="KW-1185">Reference proteome</keyword>
<dbReference type="GO" id="GO:0046872">
    <property type="term" value="F:metal ion binding"/>
    <property type="evidence" value="ECO:0007669"/>
    <property type="project" value="UniProtKB-KW"/>
</dbReference>
<dbReference type="PANTHER" id="PTHR31388:SF5">
    <property type="entry name" value="PEROXIDASE"/>
    <property type="match status" value="1"/>
</dbReference>
<dbReference type="SUPFAM" id="SSF48113">
    <property type="entry name" value="Heme-dependent peroxidases"/>
    <property type="match status" value="1"/>
</dbReference>
<feature type="binding site" evidence="9">
    <location>
        <position position="111"/>
    </location>
    <ligand>
        <name>Ca(2+)</name>
        <dbReference type="ChEBI" id="CHEBI:29108"/>
        <label>2</label>
    </ligand>
</feature>
<accession>A0A2P5DJG9</accession>
<evidence type="ECO:0000256" key="7">
    <source>
        <dbReference type="ARBA" id="ARBA00023002"/>
    </source>
</evidence>
<feature type="domain" description="Plant heme peroxidase family profile" evidence="11">
    <location>
        <begin position="84"/>
        <end position="179"/>
    </location>
</feature>
<protein>
    <recommendedName>
        <fullName evidence="3">peroxidase</fullName>
        <ecNumber evidence="3">1.11.1.7</ecNumber>
    </recommendedName>
</protein>
<evidence type="ECO:0000256" key="9">
    <source>
        <dbReference type="PIRSR" id="PIRSR600823-3"/>
    </source>
</evidence>
<dbReference type="OrthoDB" id="1695918at2759"/>
<dbReference type="AlphaFoldDB" id="A0A2P5DJG9"/>
<dbReference type="InterPro" id="IPR002016">
    <property type="entry name" value="Haem_peroxidase"/>
</dbReference>
<keyword evidence="5" id="KW-0349">Heme</keyword>
<evidence type="ECO:0000313" key="13">
    <source>
        <dbReference type="Proteomes" id="UP000237105"/>
    </source>
</evidence>
<sequence>MLSISYSVASLSLNHCDNTCPHLDCVVESAVKTAMSNDKTVPATLLRMHFHDCFIRGCDGSVSLESKGKNKAEKDGPLVTTIDASLRSICAAHNEVRNAGTSLDSTTTTFDNAYYKLLLQGKIIFSSDQALLTTPKTKALVSKYATSKQEFEKAFVESMIKMSNINGGQGIRHNCKVVN</sequence>
<dbReference type="PRINTS" id="PR00461">
    <property type="entry name" value="PLPEROXIDASE"/>
</dbReference>
<evidence type="ECO:0000256" key="4">
    <source>
        <dbReference type="ARBA" id="ARBA00022559"/>
    </source>
</evidence>
<comment type="catalytic activity">
    <reaction evidence="1">
        <text>2 a phenolic donor + H2O2 = 2 a phenolic radical donor + 2 H2O</text>
        <dbReference type="Rhea" id="RHEA:56136"/>
        <dbReference type="ChEBI" id="CHEBI:15377"/>
        <dbReference type="ChEBI" id="CHEBI:16240"/>
        <dbReference type="ChEBI" id="CHEBI:139520"/>
        <dbReference type="ChEBI" id="CHEBI:139521"/>
        <dbReference type="EC" id="1.11.1.7"/>
    </reaction>
</comment>
<proteinExistence type="inferred from homology"/>
<reference evidence="13" key="1">
    <citation type="submission" date="2016-06" db="EMBL/GenBank/DDBJ databases">
        <title>Parallel loss of symbiosis genes in relatives of nitrogen-fixing non-legume Parasponia.</title>
        <authorList>
            <person name="Van Velzen R."/>
            <person name="Holmer R."/>
            <person name="Bu F."/>
            <person name="Rutten L."/>
            <person name="Van Zeijl A."/>
            <person name="Liu W."/>
            <person name="Santuari L."/>
            <person name="Cao Q."/>
            <person name="Sharma T."/>
            <person name="Shen D."/>
            <person name="Roswanjaya Y."/>
            <person name="Wardhani T."/>
            <person name="Kalhor M.S."/>
            <person name="Jansen J."/>
            <person name="Van den Hoogen J."/>
            <person name="Gungor B."/>
            <person name="Hartog M."/>
            <person name="Hontelez J."/>
            <person name="Verver J."/>
            <person name="Yang W.-C."/>
            <person name="Schijlen E."/>
            <person name="Repin R."/>
            <person name="Schilthuizen M."/>
            <person name="Schranz E."/>
            <person name="Heidstra R."/>
            <person name="Miyata K."/>
            <person name="Fedorova E."/>
            <person name="Kohlen W."/>
            <person name="Bisseling T."/>
            <person name="Smit S."/>
            <person name="Geurts R."/>
        </authorList>
    </citation>
    <scope>NUCLEOTIDE SEQUENCE [LARGE SCALE GENOMIC DNA]</scope>
    <source>
        <strain evidence="13">cv. WU1-14</strain>
    </source>
</reference>
<evidence type="ECO:0000256" key="2">
    <source>
        <dbReference type="ARBA" id="ARBA00001970"/>
    </source>
</evidence>
<dbReference type="STRING" id="3476.A0A2P5DJG9"/>
<comment type="cofactor">
    <cofactor evidence="9">
        <name>Ca(2+)</name>
        <dbReference type="ChEBI" id="CHEBI:29108"/>
    </cofactor>
    <text evidence="9">Binds 2 calcium ions per subunit.</text>
</comment>
<evidence type="ECO:0000256" key="1">
    <source>
        <dbReference type="ARBA" id="ARBA00000189"/>
    </source>
</evidence>
<dbReference type="GO" id="GO:0006979">
    <property type="term" value="P:response to oxidative stress"/>
    <property type="evidence" value="ECO:0007669"/>
    <property type="project" value="InterPro"/>
</dbReference>
<dbReference type="EC" id="1.11.1.7" evidence="3"/>
<keyword evidence="6 9" id="KW-0479">Metal-binding</keyword>
<dbReference type="PANTHER" id="PTHR31388">
    <property type="entry name" value="PEROXIDASE 72-RELATED"/>
    <property type="match status" value="1"/>
</dbReference>
<evidence type="ECO:0000256" key="5">
    <source>
        <dbReference type="ARBA" id="ARBA00022617"/>
    </source>
</evidence>
<dbReference type="GO" id="GO:0020037">
    <property type="term" value="F:heme binding"/>
    <property type="evidence" value="ECO:0007669"/>
    <property type="project" value="InterPro"/>
</dbReference>
<evidence type="ECO:0000313" key="12">
    <source>
        <dbReference type="EMBL" id="PON73428.1"/>
    </source>
</evidence>
<dbReference type="InterPro" id="IPR010255">
    <property type="entry name" value="Haem_peroxidase_sf"/>
</dbReference>
<dbReference type="Proteomes" id="UP000237105">
    <property type="component" value="Unassembled WGS sequence"/>
</dbReference>
<evidence type="ECO:0000256" key="3">
    <source>
        <dbReference type="ARBA" id="ARBA00012313"/>
    </source>
</evidence>
<keyword evidence="7" id="KW-0560">Oxidoreductase</keyword>
<feature type="binding site" evidence="9">
    <location>
        <position position="107"/>
    </location>
    <ligand>
        <name>Ca(2+)</name>
        <dbReference type="ChEBI" id="CHEBI:29108"/>
        <label>2</label>
    </ligand>
</feature>
<feature type="binding site" evidence="9">
    <location>
        <position position="104"/>
    </location>
    <ligand>
        <name>Ca(2+)</name>
        <dbReference type="ChEBI" id="CHEBI:29108"/>
        <label>2</label>
    </ligand>
</feature>
<gene>
    <name evidence="12" type="ORF">PanWU01x14_059320</name>
</gene>
<evidence type="ECO:0000256" key="10">
    <source>
        <dbReference type="RuleBase" id="RU004241"/>
    </source>
</evidence>